<dbReference type="RefSeq" id="WP_073031546.1">
    <property type="nucleotide sequence ID" value="NZ_BMLR01000001.1"/>
</dbReference>
<dbReference type="Gene3D" id="1.20.1720.10">
    <property type="entry name" value="Multidrug resistance protein D"/>
    <property type="match status" value="1"/>
</dbReference>
<dbReference type="PROSITE" id="PS00216">
    <property type="entry name" value="SUGAR_TRANSPORT_1"/>
    <property type="match status" value="1"/>
</dbReference>
<dbReference type="InterPro" id="IPR005829">
    <property type="entry name" value="Sugar_transporter_CS"/>
</dbReference>
<evidence type="ECO:0000313" key="9">
    <source>
        <dbReference type="EMBL" id="SHK96403.1"/>
    </source>
</evidence>
<dbReference type="EMBL" id="FRBR01000001">
    <property type="protein sequence ID" value="SHK96403.1"/>
    <property type="molecule type" value="Genomic_DNA"/>
</dbReference>
<feature type="domain" description="Major facilitator superfamily (MFS) profile" evidence="8">
    <location>
        <begin position="10"/>
        <end position="402"/>
    </location>
</feature>
<feature type="transmembrane region" description="Helical" evidence="7">
    <location>
        <begin position="51"/>
        <end position="67"/>
    </location>
</feature>
<feature type="transmembrane region" description="Helical" evidence="7">
    <location>
        <begin position="79"/>
        <end position="98"/>
    </location>
</feature>
<feature type="transmembrane region" description="Helical" evidence="7">
    <location>
        <begin position="12"/>
        <end position="31"/>
    </location>
</feature>
<evidence type="ECO:0000256" key="3">
    <source>
        <dbReference type="ARBA" id="ARBA00022692"/>
    </source>
</evidence>
<evidence type="ECO:0000256" key="6">
    <source>
        <dbReference type="ARBA" id="ARBA00044273"/>
    </source>
</evidence>
<dbReference type="InterPro" id="IPR036259">
    <property type="entry name" value="MFS_trans_sf"/>
</dbReference>
<reference evidence="9 10" key="1">
    <citation type="submission" date="2016-11" db="EMBL/GenBank/DDBJ databases">
        <authorList>
            <person name="Jaros S."/>
            <person name="Januszkiewicz K."/>
            <person name="Wedrychowicz H."/>
        </authorList>
    </citation>
    <scope>NUCLEOTIDE SEQUENCE [LARGE SCALE GENOMIC DNA]</scope>
    <source>
        <strain evidence="9 10">DSM 29589</strain>
    </source>
</reference>
<feature type="transmembrane region" description="Helical" evidence="7">
    <location>
        <begin position="137"/>
        <end position="160"/>
    </location>
</feature>
<comment type="subcellular location">
    <subcellularLocation>
        <location evidence="1">Endomembrane system</location>
        <topology evidence="1">Multi-pass membrane protein</topology>
    </subcellularLocation>
</comment>
<organism evidence="9 10">
    <name type="scientific">Roseovarius pacificus</name>
    <dbReference type="NCBI Taxonomy" id="337701"/>
    <lineage>
        <taxon>Bacteria</taxon>
        <taxon>Pseudomonadati</taxon>
        <taxon>Pseudomonadota</taxon>
        <taxon>Alphaproteobacteria</taxon>
        <taxon>Rhodobacterales</taxon>
        <taxon>Roseobacteraceae</taxon>
        <taxon>Roseovarius</taxon>
    </lineage>
</organism>
<evidence type="ECO:0000259" key="8">
    <source>
        <dbReference type="PROSITE" id="PS50850"/>
    </source>
</evidence>
<keyword evidence="3 7" id="KW-0812">Transmembrane</keyword>
<evidence type="ECO:0000256" key="2">
    <source>
        <dbReference type="ARBA" id="ARBA00022448"/>
    </source>
</evidence>
<feature type="transmembrane region" description="Helical" evidence="7">
    <location>
        <begin position="375"/>
        <end position="393"/>
    </location>
</feature>
<dbReference type="Pfam" id="PF07690">
    <property type="entry name" value="MFS_1"/>
    <property type="match status" value="1"/>
</dbReference>
<keyword evidence="4 7" id="KW-1133">Transmembrane helix</keyword>
<dbReference type="Proteomes" id="UP000183974">
    <property type="component" value="Unassembled WGS sequence"/>
</dbReference>
<proteinExistence type="predicted"/>
<feature type="transmembrane region" description="Helical" evidence="7">
    <location>
        <begin position="344"/>
        <end position="369"/>
    </location>
</feature>
<keyword evidence="2" id="KW-0813">Transport</keyword>
<evidence type="ECO:0000256" key="1">
    <source>
        <dbReference type="ARBA" id="ARBA00004127"/>
    </source>
</evidence>
<dbReference type="SUPFAM" id="SSF103473">
    <property type="entry name" value="MFS general substrate transporter"/>
    <property type="match status" value="1"/>
</dbReference>
<evidence type="ECO:0000256" key="4">
    <source>
        <dbReference type="ARBA" id="ARBA00022989"/>
    </source>
</evidence>
<sequence>MTGQSRLGRVEFVAMMAMLVATIAFSIDSMLPALPQIGAELTPQALNRAQLVVTSFILGLGMGTLFTGPLSDSFGRKRVVLTGAGVYIFGAALAWAAPTLELMIAARIVQGLGAAAARIVALAIVRDLYSGRDMARLMSFVMMVFTLVPAISPLAGSVVIDLAGWRMIFVSFIVFALASNLWLALRLDEPLPPQARRPFRRAAMALALREVLSHRTVRLSIAVQMLCMTTLFCSISMIQQVFEAFFDRADSFPVWFFMMAMIAGLFSLFNARVVMRLGMRRMVAAALSVQIVLTGGMVLAFWFGLLPPAWQFPLYIAWQTSVFAHAALTLGNINALAMEPLGHIAGMGASVIAAIATVGSVVLTVPVGLMFNGTPMPLFVAVLIAVAVARALMTRLAHSEEYAV</sequence>
<dbReference type="InterPro" id="IPR020846">
    <property type="entry name" value="MFS_dom"/>
</dbReference>
<dbReference type="AlphaFoldDB" id="A0A1M6WRP7"/>
<keyword evidence="5 7" id="KW-0472">Membrane</keyword>
<accession>A0A1M6WRP7</accession>
<dbReference type="GO" id="GO:0022857">
    <property type="term" value="F:transmembrane transporter activity"/>
    <property type="evidence" value="ECO:0007669"/>
    <property type="project" value="InterPro"/>
</dbReference>
<feature type="transmembrane region" description="Helical" evidence="7">
    <location>
        <begin position="166"/>
        <end position="187"/>
    </location>
</feature>
<dbReference type="InterPro" id="IPR011701">
    <property type="entry name" value="MFS"/>
</dbReference>
<evidence type="ECO:0000256" key="5">
    <source>
        <dbReference type="ARBA" id="ARBA00023136"/>
    </source>
</evidence>
<protein>
    <recommendedName>
        <fullName evidence="6">MFS-type drug efflux transporter P55</fullName>
    </recommendedName>
</protein>
<gene>
    <name evidence="9" type="ORF">SAMN05444398_101123</name>
</gene>
<feature type="transmembrane region" description="Helical" evidence="7">
    <location>
        <begin position="254"/>
        <end position="271"/>
    </location>
</feature>
<keyword evidence="10" id="KW-1185">Reference proteome</keyword>
<feature type="transmembrane region" description="Helical" evidence="7">
    <location>
        <begin position="219"/>
        <end position="242"/>
    </location>
</feature>
<evidence type="ECO:0000313" key="10">
    <source>
        <dbReference type="Proteomes" id="UP000183974"/>
    </source>
</evidence>
<feature type="transmembrane region" description="Helical" evidence="7">
    <location>
        <begin position="315"/>
        <end position="337"/>
    </location>
</feature>
<dbReference type="PANTHER" id="PTHR23501:SF191">
    <property type="entry name" value="VACUOLAR BASIC AMINO ACID TRANSPORTER 4"/>
    <property type="match status" value="1"/>
</dbReference>
<dbReference type="GO" id="GO:0005886">
    <property type="term" value="C:plasma membrane"/>
    <property type="evidence" value="ECO:0007669"/>
    <property type="project" value="TreeGrafter"/>
</dbReference>
<dbReference type="STRING" id="337701.SAMN05444398_101123"/>
<feature type="transmembrane region" description="Helical" evidence="7">
    <location>
        <begin position="104"/>
        <end position="125"/>
    </location>
</feature>
<feature type="transmembrane region" description="Helical" evidence="7">
    <location>
        <begin position="283"/>
        <end position="303"/>
    </location>
</feature>
<dbReference type="OrthoDB" id="9800416at2"/>
<evidence type="ECO:0000256" key="7">
    <source>
        <dbReference type="SAM" id="Phobius"/>
    </source>
</evidence>
<dbReference type="PROSITE" id="PS50850">
    <property type="entry name" value="MFS"/>
    <property type="match status" value="1"/>
</dbReference>
<dbReference type="GO" id="GO:0012505">
    <property type="term" value="C:endomembrane system"/>
    <property type="evidence" value="ECO:0007669"/>
    <property type="project" value="UniProtKB-SubCell"/>
</dbReference>
<dbReference type="PANTHER" id="PTHR23501">
    <property type="entry name" value="MAJOR FACILITATOR SUPERFAMILY"/>
    <property type="match status" value="1"/>
</dbReference>
<name>A0A1M6WRP7_9RHOB</name>